<keyword evidence="3" id="KW-1185">Reference proteome</keyword>
<protein>
    <submittedName>
        <fullName evidence="2">Uncharacterized protein</fullName>
    </submittedName>
</protein>
<evidence type="ECO:0000313" key="2">
    <source>
        <dbReference type="EMBL" id="CAB0016053.1"/>
    </source>
</evidence>
<name>A0A6H5HH98_9HEMI</name>
<feature type="region of interest" description="Disordered" evidence="1">
    <location>
        <begin position="64"/>
        <end position="91"/>
    </location>
</feature>
<feature type="non-terminal residue" evidence="2">
    <location>
        <position position="91"/>
    </location>
</feature>
<dbReference type="Proteomes" id="UP000479000">
    <property type="component" value="Unassembled WGS sequence"/>
</dbReference>
<dbReference type="EMBL" id="CADCXU010029861">
    <property type="protein sequence ID" value="CAB0016053.1"/>
    <property type="molecule type" value="Genomic_DNA"/>
</dbReference>
<gene>
    <name evidence="2" type="ORF">NTEN_LOCUS20377</name>
</gene>
<dbReference type="AlphaFoldDB" id="A0A6H5HH98"/>
<organism evidence="2 3">
    <name type="scientific">Nesidiocoris tenuis</name>
    <dbReference type="NCBI Taxonomy" id="355587"/>
    <lineage>
        <taxon>Eukaryota</taxon>
        <taxon>Metazoa</taxon>
        <taxon>Ecdysozoa</taxon>
        <taxon>Arthropoda</taxon>
        <taxon>Hexapoda</taxon>
        <taxon>Insecta</taxon>
        <taxon>Pterygota</taxon>
        <taxon>Neoptera</taxon>
        <taxon>Paraneoptera</taxon>
        <taxon>Hemiptera</taxon>
        <taxon>Heteroptera</taxon>
        <taxon>Panheteroptera</taxon>
        <taxon>Cimicomorpha</taxon>
        <taxon>Miridae</taxon>
        <taxon>Dicyphina</taxon>
        <taxon>Nesidiocoris</taxon>
    </lineage>
</organism>
<sequence>MQPNWPTNMTVPSQSFTSVLEAVANSKTAVDGTQACGIRRNSNPISTTRPLEGDLCHKITWAQMSDRSKRSRTTTTTTGTSRTEKEETRVL</sequence>
<evidence type="ECO:0000313" key="3">
    <source>
        <dbReference type="Proteomes" id="UP000479000"/>
    </source>
</evidence>
<proteinExistence type="predicted"/>
<reference evidence="2 3" key="1">
    <citation type="submission" date="2020-02" db="EMBL/GenBank/DDBJ databases">
        <authorList>
            <person name="Ferguson B K."/>
        </authorList>
    </citation>
    <scope>NUCLEOTIDE SEQUENCE [LARGE SCALE GENOMIC DNA]</scope>
</reference>
<accession>A0A6H5HH98</accession>
<evidence type="ECO:0000256" key="1">
    <source>
        <dbReference type="SAM" id="MobiDB-lite"/>
    </source>
</evidence>
<feature type="compositionally biased region" description="Basic and acidic residues" evidence="1">
    <location>
        <begin position="82"/>
        <end position="91"/>
    </location>
</feature>